<reference evidence="6" key="1">
    <citation type="submission" date="2022-10" db="EMBL/GenBank/DDBJ databases">
        <title>Whole-Genome Sequencing of Brachybacterium huguangmaarense BRM-3, Isolated from Betula schmidtii.</title>
        <authorList>
            <person name="Haam D."/>
        </authorList>
    </citation>
    <scope>NUCLEOTIDE SEQUENCE</scope>
    <source>
        <strain evidence="6">BRM-3</strain>
    </source>
</reference>
<sequence>MSARPLHVAAISLHTSPLSVPGSADAGGMNVVVLEQATALARRGHRVDLLTRRADHDAPAVVEVEPNLRLIHLEAGPPQPLAKSDMEQAIVPFTASLERLLDASDDPYDVVHAHHWFSGVAALPVTRERGLPLLQSFHSVAAPADSTSLGAGEPAESDGRIAGERAAATAAELVVAVSDAEAGTVHERYGVPAARMAVVRPGVDPEAFSPAAPAEMPAEPVLLFAARLQPLKAPDLAIEVLARLESAHGARLLLAGGASDDFAAYPDELARQAERLGVRDRVEFLGSVSRAELAHLMGAASILLLPSWSETFGLVALEAQACGTPVVAWRCAGGVAEAIGDGGLVLDSRDADVWAHAVETVLEDADARGRMARSARAFAESRSWAASAADLEAVYRHVLDGGPLPPSALPRLRKDSPCP</sequence>
<dbReference type="SUPFAM" id="SSF53756">
    <property type="entry name" value="UDP-Glycosyltransferase/glycogen phosphorylase"/>
    <property type="match status" value="1"/>
</dbReference>
<proteinExistence type="predicted"/>
<dbReference type="Gene3D" id="3.40.50.2000">
    <property type="entry name" value="Glycogen Phosphorylase B"/>
    <property type="match status" value="2"/>
</dbReference>
<evidence type="ECO:0000256" key="2">
    <source>
        <dbReference type="ARBA" id="ARBA00022676"/>
    </source>
</evidence>
<evidence type="ECO:0000259" key="4">
    <source>
        <dbReference type="Pfam" id="PF00534"/>
    </source>
</evidence>
<evidence type="ECO:0000313" key="7">
    <source>
        <dbReference type="Proteomes" id="UP001164305"/>
    </source>
</evidence>
<dbReference type="InterPro" id="IPR050194">
    <property type="entry name" value="Glycosyltransferase_grp1"/>
</dbReference>
<keyword evidence="7" id="KW-1185">Reference proteome</keyword>
<evidence type="ECO:0000259" key="5">
    <source>
        <dbReference type="Pfam" id="PF13439"/>
    </source>
</evidence>
<feature type="domain" description="Glycosyl transferase family 1" evidence="4">
    <location>
        <begin position="218"/>
        <end position="377"/>
    </location>
</feature>
<dbReference type="InterPro" id="IPR001296">
    <property type="entry name" value="Glyco_trans_1"/>
</dbReference>
<dbReference type="PANTHER" id="PTHR45947:SF3">
    <property type="entry name" value="SULFOQUINOVOSYL TRANSFERASE SQD2"/>
    <property type="match status" value="1"/>
</dbReference>
<gene>
    <name evidence="6" type="ORF">BRM3_14305</name>
</gene>
<evidence type="ECO:0000256" key="3">
    <source>
        <dbReference type="ARBA" id="ARBA00022679"/>
    </source>
</evidence>
<name>A0ABY6G1P9_9MICO</name>
<evidence type="ECO:0000256" key="1">
    <source>
        <dbReference type="ARBA" id="ARBA00021292"/>
    </source>
</evidence>
<organism evidence="6 7">
    <name type="scientific">Brachybacterium huguangmaarense</name>
    <dbReference type="NCBI Taxonomy" id="1652028"/>
    <lineage>
        <taxon>Bacteria</taxon>
        <taxon>Bacillati</taxon>
        <taxon>Actinomycetota</taxon>
        <taxon>Actinomycetes</taxon>
        <taxon>Micrococcales</taxon>
        <taxon>Dermabacteraceae</taxon>
        <taxon>Brachybacterium</taxon>
    </lineage>
</organism>
<dbReference type="EMBL" id="CP107020">
    <property type="protein sequence ID" value="UYG16751.1"/>
    <property type="molecule type" value="Genomic_DNA"/>
</dbReference>
<keyword evidence="3 6" id="KW-0808">Transferase</keyword>
<dbReference type="InterPro" id="IPR028098">
    <property type="entry name" value="Glyco_trans_4-like_N"/>
</dbReference>
<dbReference type="PANTHER" id="PTHR45947">
    <property type="entry name" value="SULFOQUINOVOSYL TRANSFERASE SQD2"/>
    <property type="match status" value="1"/>
</dbReference>
<accession>A0ABY6G1P9</accession>
<dbReference type="GO" id="GO:0016757">
    <property type="term" value="F:glycosyltransferase activity"/>
    <property type="evidence" value="ECO:0007669"/>
    <property type="project" value="UniProtKB-KW"/>
</dbReference>
<protein>
    <recommendedName>
        <fullName evidence="1">D-inositol 3-phosphate glycosyltransferase</fullName>
    </recommendedName>
</protein>
<evidence type="ECO:0000313" key="6">
    <source>
        <dbReference type="EMBL" id="UYG16751.1"/>
    </source>
</evidence>
<dbReference type="Pfam" id="PF00534">
    <property type="entry name" value="Glycos_transf_1"/>
    <property type="match status" value="1"/>
</dbReference>
<dbReference type="Pfam" id="PF13439">
    <property type="entry name" value="Glyco_transf_4"/>
    <property type="match status" value="1"/>
</dbReference>
<dbReference type="RefSeq" id="WP_263593964.1">
    <property type="nucleotide sequence ID" value="NZ_CP107020.1"/>
</dbReference>
<feature type="domain" description="Glycosyltransferase subfamily 4-like N-terminal" evidence="5">
    <location>
        <begin position="27"/>
        <end position="206"/>
    </location>
</feature>
<keyword evidence="2 6" id="KW-0328">Glycosyltransferase</keyword>
<dbReference type="Proteomes" id="UP001164305">
    <property type="component" value="Chromosome"/>
</dbReference>